<feature type="domain" description="Regulatory protein YycH-like" evidence="2">
    <location>
        <begin position="42"/>
        <end position="257"/>
    </location>
</feature>
<protein>
    <recommendedName>
        <fullName evidence="2">Regulatory protein YycH-like domain-containing protein</fullName>
    </recommendedName>
</protein>
<keyword evidence="1" id="KW-0472">Membrane</keyword>
<gene>
    <name evidence="3" type="ORF">ATY39_14990</name>
</gene>
<dbReference type="STRING" id="241244.ATY39_14990"/>
<dbReference type="AlphaFoldDB" id="A0A143HGI1"/>
<dbReference type="Proteomes" id="UP000076021">
    <property type="component" value="Chromosome"/>
</dbReference>
<name>A0A143HGI1_9BACL</name>
<dbReference type="EMBL" id="CP014806">
    <property type="protein sequence ID" value="AMX00606.1"/>
    <property type="molecule type" value="Genomic_DNA"/>
</dbReference>
<reference evidence="4" key="2">
    <citation type="submission" date="2016-03" db="EMBL/GenBank/DDBJ databases">
        <authorList>
            <person name="Ploux O."/>
        </authorList>
    </citation>
    <scope>NUCLEOTIDE SEQUENCE [LARGE SCALE GENOMIC DNA]</scope>
    <source>
        <strain evidence="4">PP9</strain>
    </source>
</reference>
<dbReference type="OrthoDB" id="2388036at2"/>
<evidence type="ECO:0000256" key="1">
    <source>
        <dbReference type="SAM" id="Phobius"/>
    </source>
</evidence>
<dbReference type="GO" id="GO:0016020">
    <property type="term" value="C:membrane"/>
    <property type="evidence" value="ECO:0007669"/>
    <property type="project" value="InterPro"/>
</dbReference>
<proteinExistence type="predicted"/>
<reference evidence="3 4" key="1">
    <citation type="journal article" date="2016" name="Genome Announc.">
        <title>Whole-Genome Sequence of Rummeliibacillus stabekisii Strain PP9 Isolated from Antarctic Soil.</title>
        <authorList>
            <person name="da Mota F.F."/>
            <person name="Vollu R.E."/>
            <person name="Jurelevicius D."/>
            <person name="Seldin L."/>
        </authorList>
    </citation>
    <scope>NUCLEOTIDE SEQUENCE [LARGE SCALE GENOMIC DNA]</scope>
    <source>
        <strain evidence="3 4">PP9</strain>
    </source>
</reference>
<dbReference type="Gene3D" id="2.40.128.690">
    <property type="entry name" value="YycH protein, domain 3-like"/>
    <property type="match status" value="1"/>
</dbReference>
<evidence type="ECO:0000259" key="2">
    <source>
        <dbReference type="Pfam" id="PF09648"/>
    </source>
</evidence>
<sequence>MDWNKAKTIFIIVFSILNIFLYYMYVNRYNEAQSVPVIGDTDFSTRLKDENITIKNKPAATINVSYISGKIKKFNMLELAQLKNQKLHIGNNDTEIVSKITKPMSLTSLSANNITQFVEKNVYKGRSYRLWKIDKLNKVATFFQVSDNRTIYYNQNAAVKVHWNDANEITNYEQRMFDSLKSFGEKGTLIEPEKAIKAILNKGYLMPNSTITKIELGYSTLVPLTQIQVLAPTWYIHVELPKDKKGIKNEVDYFVNADGTIVDIEHNAKERELQQQ</sequence>
<dbReference type="RefSeq" id="WP_066791151.1">
    <property type="nucleotide sequence ID" value="NZ_CP014806.1"/>
</dbReference>
<dbReference type="KEGG" id="rst:ATY39_14990"/>
<dbReference type="Pfam" id="PF09648">
    <property type="entry name" value="YycI"/>
    <property type="match status" value="1"/>
</dbReference>
<evidence type="ECO:0000313" key="4">
    <source>
        <dbReference type="Proteomes" id="UP000076021"/>
    </source>
</evidence>
<accession>A0A143HGI1</accession>
<keyword evidence="1" id="KW-0812">Transmembrane</keyword>
<dbReference type="InterPro" id="IPR018604">
    <property type="entry name" value="YycI-like"/>
</dbReference>
<evidence type="ECO:0000313" key="3">
    <source>
        <dbReference type="EMBL" id="AMX00606.1"/>
    </source>
</evidence>
<keyword evidence="4" id="KW-1185">Reference proteome</keyword>
<feature type="transmembrane region" description="Helical" evidence="1">
    <location>
        <begin position="6"/>
        <end position="25"/>
    </location>
</feature>
<organism evidence="3 4">
    <name type="scientific">Rummeliibacillus stabekisii</name>
    <dbReference type="NCBI Taxonomy" id="241244"/>
    <lineage>
        <taxon>Bacteria</taxon>
        <taxon>Bacillati</taxon>
        <taxon>Bacillota</taxon>
        <taxon>Bacilli</taxon>
        <taxon>Bacillales</taxon>
        <taxon>Caryophanaceae</taxon>
        <taxon>Rummeliibacillus</taxon>
    </lineage>
</organism>
<keyword evidence="1" id="KW-1133">Transmembrane helix</keyword>